<feature type="compositionally biased region" description="Polar residues" evidence="1">
    <location>
        <begin position="972"/>
        <end position="995"/>
    </location>
</feature>
<accession>A0A8J5JXI9</accession>
<sequence length="2279" mass="251299">MNVQQKRAGTGGDSDHSAWTKIKKIAVISKRTINSTQKNEAISLSGTGSQVCLTSCRSKEIITPNCSDGAGKEDSVCPLSDDHFLNRMKEVSYLGSDKVLLVKVTKNRNDTDGIKGKSLSPLLQEEKYSLEHFGKRVKLTSKRKSNEESKINVTRLERREPDSVRVRRVMYVDKVDVSVGDDTVNLVNHSQTSHEANRLVRKIVPITLGNYKESLGQPILKQRSQNSSLSASSCDATVTKPVISISNMITKKKGAGEGCLKYIPVCTQSGSNSLAVSEVVAFSNKKKILPGPSYEMLNTSHQLPESTSVLDENLRESNEGIYLNEGCNTKEMQEKSASLYFSEEEATSEMYTLNNDKRKTNDQNEYSSLSEVSSEPLGGWLYTPDNSQDAVDSLLEDLYDGQDPDKPFPDIDNLDCFIPLTEEKNSTFQDLTTSTLDKCLEETILNSPNTSLVEFMNSSQTPTQFVVDGESLKKNSQGSPDFTELIFKSMNQVSSKTDVVLQEDFSLQPQVYSSPLRSLSHGNTSHECPLNNIRDLICDSLSTSTGENKKGLFTDYNQLLMGASEELCAPVGHSTNITVGEAVNVTSSSFSSSNPPSNASHFEENMLLQSHINETDSNSLLKMNRISRVDGCEAVGPSCESSSEVVWILQTPKPSLAPLSGLYLDKNEVSIENEAQCNSRLPENLTNKETYVDINQSSLVNHCRNVVDTNTSTNPLGLNQEGNSIKKLDQTSLLDMTTMQPSRLNIPDPYPCEVMTICGNLTTEKLDHVEVPMFTNLTDDDDSNFNNKHFLPDDSPILRYPELISEILDVQRNCEPAHLNQQGCSSGNMRTTDSNKEVKSLEAATLSEEPSSSGVNSPSYFNDLLDSFLQEVEESNTVIDTEESNTVIDTEESNTVIDTEESNAGIDSDKKSCAYTMNERKNICGQNTAYTLMLNREGNNSRSQDVIGDILSDLGGLSKGEGVEVLQHDTEANSASGPLKTVTASPASTSNSVQKDLSDNNKVKRILKKQRVIRPVLFRTLPGIRPIKCATQGQVENGSQKQMKPLCFILGKDRRLQNQDGSSCWPQREDFKPEHYVVPRKRSTCSSKDGKQLEDGVVQTVVSSTPRVPPEACGVTSSVATAVTKLKVQDSSTEGKSFVLPVGKTGLSISIPINTPTNIPSFFASANLKSCTPSIPSPTTVLPCIEKGPAEAAKITTSIDSQSPALVTNIPQGKKAVFEHQDTRKTIVPTTVFTVGGTAPAMYQVSIPQSFPTESFYMMIPTSTCSQLESGSSTPLNTPIVPSILPRLMSTQPCSNNPVVPTPVNNCSTGKQLVTKYCLKSYVHPIAPKTQQVNSVSYVSAKGPILLNTATSEPVKILINTQPSIINDINCYSLSPENGRSSVETSGSKPRLKSEYVHSLQQKLLKKKPNSDSFKNKFNKSRLLRDELQHHFPDIPESILKLLNLPPKAICRGYFNLRDLKTLHTQALTLRLSVTLRDHISVCKLHNCPTCIEFLRQKKVLSSIEREKALASKLRIKSGRGRSRGRGGRRGRDEPPHTYLAPSKRKLEDVSCNINNSINMKISRADKAIENPDSVSKSSHMDKYLCRRIRVRRSNSESDIHVLLNTHPQKTDEVHSCDDSCLGLHHTLRDSHSEKWLRTEKENSSRNSKILTKRKFVITAENRWKKFQCDNMLKTAAQDLLLKKQLEQDFVAFAEEAVSEKSPKQCGASTLTTLHFNLHALYIGPLNLAAKCNPIFHPKLHVIYSARKFVYEFVIWPHQEKQEEEGEGEVVVLESAGGITAPHLSLTLNIPFSTLQAIAITSNKVQVVVNTVPSIQVICRKEASGGMLCESGTLSPAHHDYLAHLKAALSVCPLHNLVLLDRGRGVSLHDGLCGFSTWFSHKLSQHLCVEEGHIPSWLLAPHLDTSVELPELSSAALTGEGDTLQARTNSHQQCTSQECSRQPCRDLSHDTKSCDNQQCCNQSFESKAITSNMETSKVYNKTILAAAPASVDSKVKVVEREHGAPESLGSSNCDGKFSTKNSFLGDQRDTIVSSNRRNHFLDSESHDLHRVFIEEKTKQGHALRGNLLQGVDHGNENPTSDPSSLTMLLNSAVEPQKMLHPVPFTPALQFPMAPYLQKGCNCKETCRIMDCPCARAGALCNTQQTCLCKECDNPLNILHTLGLDVHTARVDECLMQNLYSYGVTRLYSLLVSQVILPCCGATPELLHIMPGTVMCNWCGMAVCYSWCTHHIHMQSLSPRNHCLVCCSCRPTLHTHCQKCQLCTPSSQGMCTECGTLKMF</sequence>
<dbReference type="EMBL" id="JAHLQT010024345">
    <property type="protein sequence ID" value="KAG7165451.1"/>
    <property type="molecule type" value="Genomic_DNA"/>
</dbReference>
<dbReference type="SMART" id="SM01114">
    <property type="entry name" value="CXC"/>
    <property type="match status" value="1"/>
</dbReference>
<keyword evidence="4" id="KW-1185">Reference proteome</keyword>
<reference evidence="3" key="1">
    <citation type="journal article" date="2021" name="Sci. Adv.">
        <title>The American lobster genome reveals insights on longevity, neural, and immune adaptations.</title>
        <authorList>
            <person name="Polinski J.M."/>
            <person name="Zimin A.V."/>
            <person name="Clark K.F."/>
            <person name="Kohn A.B."/>
            <person name="Sadowski N."/>
            <person name="Timp W."/>
            <person name="Ptitsyn A."/>
            <person name="Khanna P."/>
            <person name="Romanova D.Y."/>
            <person name="Williams P."/>
            <person name="Greenwood S.J."/>
            <person name="Moroz L.L."/>
            <person name="Walt D.R."/>
            <person name="Bodnar A.G."/>
        </authorList>
    </citation>
    <scope>NUCLEOTIDE SEQUENCE</scope>
    <source>
        <strain evidence="3">GMGI-L3</strain>
    </source>
</reference>
<feature type="region of interest" description="Disordered" evidence="1">
    <location>
        <begin position="1515"/>
        <end position="1542"/>
    </location>
</feature>
<organism evidence="3 4">
    <name type="scientific">Homarus americanus</name>
    <name type="common">American lobster</name>
    <dbReference type="NCBI Taxonomy" id="6706"/>
    <lineage>
        <taxon>Eukaryota</taxon>
        <taxon>Metazoa</taxon>
        <taxon>Ecdysozoa</taxon>
        <taxon>Arthropoda</taxon>
        <taxon>Crustacea</taxon>
        <taxon>Multicrustacea</taxon>
        <taxon>Malacostraca</taxon>
        <taxon>Eumalacostraca</taxon>
        <taxon>Eucarida</taxon>
        <taxon>Decapoda</taxon>
        <taxon>Pleocyemata</taxon>
        <taxon>Astacidea</taxon>
        <taxon>Nephropoidea</taxon>
        <taxon>Nephropidae</taxon>
        <taxon>Homarus</taxon>
    </lineage>
</organism>
<comment type="caution">
    <text evidence="3">The sequence shown here is derived from an EMBL/GenBank/DDBJ whole genome shotgun (WGS) entry which is preliminary data.</text>
</comment>
<gene>
    <name evidence="3" type="ORF">Hamer_G007293</name>
</gene>
<feature type="region of interest" description="Disordered" evidence="1">
    <location>
        <begin position="969"/>
        <end position="996"/>
    </location>
</feature>
<dbReference type="Proteomes" id="UP000747542">
    <property type="component" value="Unassembled WGS sequence"/>
</dbReference>
<evidence type="ECO:0000259" key="2">
    <source>
        <dbReference type="SMART" id="SM01114"/>
    </source>
</evidence>
<feature type="region of interest" description="Disordered" evidence="1">
    <location>
        <begin position="821"/>
        <end position="857"/>
    </location>
</feature>
<dbReference type="InterPro" id="IPR033467">
    <property type="entry name" value="Tesmin/TSO1-like_CXC"/>
</dbReference>
<feature type="domain" description="Tesmin/TSO1-like CXC" evidence="2">
    <location>
        <begin position="2115"/>
        <end position="2157"/>
    </location>
</feature>
<evidence type="ECO:0000313" key="4">
    <source>
        <dbReference type="Proteomes" id="UP000747542"/>
    </source>
</evidence>
<feature type="compositionally biased region" description="Polar residues" evidence="1">
    <location>
        <begin position="821"/>
        <end position="832"/>
    </location>
</feature>
<feature type="compositionally biased region" description="Polar residues" evidence="1">
    <location>
        <begin position="848"/>
        <end position="857"/>
    </location>
</feature>
<evidence type="ECO:0000256" key="1">
    <source>
        <dbReference type="SAM" id="MobiDB-lite"/>
    </source>
</evidence>
<name>A0A8J5JXI9_HOMAM</name>
<evidence type="ECO:0000313" key="3">
    <source>
        <dbReference type="EMBL" id="KAG7165451.1"/>
    </source>
</evidence>
<protein>
    <recommendedName>
        <fullName evidence="2">Tesmin/TSO1-like CXC domain-containing protein</fullName>
    </recommendedName>
</protein>
<feature type="compositionally biased region" description="Basic residues" evidence="1">
    <location>
        <begin position="1515"/>
        <end position="1529"/>
    </location>
</feature>
<proteinExistence type="predicted"/>